<dbReference type="EMBL" id="ML995885">
    <property type="protein sequence ID" value="KAF2765729.1"/>
    <property type="molecule type" value="Genomic_DNA"/>
</dbReference>
<protein>
    <submittedName>
        <fullName evidence="1">Uncharacterized protein</fullName>
    </submittedName>
</protein>
<keyword evidence="2" id="KW-1185">Reference proteome</keyword>
<accession>A0A6G1KZL5</accession>
<sequence>MPTQTRMGRHWHPSFMRLRRTGREHDGGLSLFWPYHEGALGTLCLSNDGLPAWTALLEDTRDSACFAVASGRCLAYHPAGHAQVGTKISNPCPKARLSSMPEMTALGMRRAPVLEMAFDVSESFTALPPSPDSRVDIDQGSLELQETVSSRRLLLFRPPGLTFRVRTWRTCRLGGHKDCIHGAISDAPKQTRFAVLAYVADAGLAFWEIRNDHRGAA</sequence>
<evidence type="ECO:0000313" key="2">
    <source>
        <dbReference type="Proteomes" id="UP000799436"/>
    </source>
</evidence>
<reference evidence="1" key="1">
    <citation type="journal article" date="2020" name="Stud. Mycol.">
        <title>101 Dothideomycetes genomes: a test case for predicting lifestyles and emergence of pathogens.</title>
        <authorList>
            <person name="Haridas S."/>
            <person name="Albert R."/>
            <person name="Binder M."/>
            <person name="Bloem J."/>
            <person name="Labutti K."/>
            <person name="Salamov A."/>
            <person name="Andreopoulos B."/>
            <person name="Baker S."/>
            <person name="Barry K."/>
            <person name="Bills G."/>
            <person name="Bluhm B."/>
            <person name="Cannon C."/>
            <person name="Castanera R."/>
            <person name="Culley D."/>
            <person name="Daum C."/>
            <person name="Ezra D."/>
            <person name="Gonzalez J."/>
            <person name="Henrissat B."/>
            <person name="Kuo A."/>
            <person name="Liang C."/>
            <person name="Lipzen A."/>
            <person name="Lutzoni F."/>
            <person name="Magnuson J."/>
            <person name="Mondo S."/>
            <person name="Nolan M."/>
            <person name="Ohm R."/>
            <person name="Pangilinan J."/>
            <person name="Park H.-J."/>
            <person name="Ramirez L."/>
            <person name="Alfaro M."/>
            <person name="Sun H."/>
            <person name="Tritt A."/>
            <person name="Yoshinaga Y."/>
            <person name="Zwiers L.-H."/>
            <person name="Turgeon B."/>
            <person name="Goodwin S."/>
            <person name="Spatafora J."/>
            <person name="Crous P."/>
            <person name="Grigoriev I."/>
        </authorList>
    </citation>
    <scope>NUCLEOTIDE SEQUENCE</scope>
    <source>
        <strain evidence="1">CBS 116005</strain>
    </source>
</reference>
<proteinExistence type="predicted"/>
<name>A0A6G1KZL5_9PEZI</name>
<gene>
    <name evidence="1" type="ORF">EJ03DRAFT_198537</name>
</gene>
<evidence type="ECO:0000313" key="1">
    <source>
        <dbReference type="EMBL" id="KAF2765729.1"/>
    </source>
</evidence>
<organism evidence="1 2">
    <name type="scientific">Teratosphaeria nubilosa</name>
    <dbReference type="NCBI Taxonomy" id="161662"/>
    <lineage>
        <taxon>Eukaryota</taxon>
        <taxon>Fungi</taxon>
        <taxon>Dikarya</taxon>
        <taxon>Ascomycota</taxon>
        <taxon>Pezizomycotina</taxon>
        <taxon>Dothideomycetes</taxon>
        <taxon>Dothideomycetidae</taxon>
        <taxon>Mycosphaerellales</taxon>
        <taxon>Teratosphaeriaceae</taxon>
        <taxon>Teratosphaeria</taxon>
    </lineage>
</organism>
<dbReference type="AlphaFoldDB" id="A0A6G1KZL5"/>
<dbReference type="Proteomes" id="UP000799436">
    <property type="component" value="Unassembled WGS sequence"/>
</dbReference>